<dbReference type="STRING" id="1314782.A0A165VTA1"/>
<feature type="compositionally biased region" description="Polar residues" evidence="1">
    <location>
        <begin position="486"/>
        <end position="495"/>
    </location>
</feature>
<sequence>MASMAPRMGSKASSESLSGSNNRDSNMVRASILNTALELGVGTNRTVTNWMFNGIDEEEEEEESTMSPALTSASTAASDDSVSTTQTGPGGFMDSGSAGRVQQPMTKPPVRVEFDLTRPPPTPDTGSPVPIAPQTSSGFLKSRFGKSKSKRDDGYETDGATTDSGRKKKGKLKKDKPISEGYGTDEDDGKSKKKSRKKENGEESDGGYLSDFARRRRKKKSKGKKDGDGGYETEGDGTPKKKDKESKGSPSPGEDTDGYLSEASTKRKKSFFRINGRSGSGSRNSPSSIAPPVPALPGVPPLPIAGRFTTDGDSRSETSLFKYTLDESNLQKVVSNDSSSSTRETTTREDTSVGHSSSVDHSIDHSSDHDSRSLELQPRTRAGSPLREEVKRTRFRFGSSGSKPSKNDGSDAGHTLPVISLPNSRTISPMPSSGSGSPALTDSPAASHRPTPLNLSVPSALSPVQGGRPSPVKSLGSEYMFVVPGGTSSESNTLPVSPALSDYSLVPSVPGAEYTNSSPQPSPRPLTPSHYDLPPPTPPPNAPLPNIPPQNTEIRAPKAAPTSPSSFLDFGAQSLPMSRSTSPLYSQPIPTIQRGKESPFPARPLLPPQESAELIQRTRSPVGRSALAMGYLNRPSERVQRGENLNEDGLDYLVAPPAPLVRSPSAIARMRPEVSVSSDVMSGINVNIEEASEAGDLDDHPELDSVISRYQDDSQDQDKELEPSIPARASNPVLSPGLRSPNSYRNYQSQPQSRIIRGSGPGSALEEEEEPKEYGEIEDEVVDDDDKSYYPQDGKTAGRTTMYMLENGEDDLRYSMYTDGDRTSRGSFLNEDKSLDARERFLRRVAAMYEETGREKPPPVPKLDPKLRAKFGG</sequence>
<feature type="compositionally biased region" description="Basic and acidic residues" evidence="1">
    <location>
        <begin position="361"/>
        <end position="373"/>
    </location>
</feature>
<feature type="compositionally biased region" description="Basic and acidic residues" evidence="1">
    <location>
        <begin position="237"/>
        <end position="247"/>
    </location>
</feature>
<feature type="region of interest" description="Disordered" evidence="1">
    <location>
        <begin position="708"/>
        <end position="796"/>
    </location>
</feature>
<feature type="region of interest" description="Disordered" evidence="1">
    <location>
        <begin position="1"/>
        <end position="25"/>
    </location>
</feature>
<feature type="compositionally biased region" description="Acidic residues" evidence="1">
    <location>
        <begin position="765"/>
        <end position="786"/>
    </location>
</feature>
<feature type="region of interest" description="Disordered" evidence="1">
    <location>
        <begin position="53"/>
        <end position="606"/>
    </location>
</feature>
<feature type="compositionally biased region" description="Basic residues" evidence="1">
    <location>
        <begin position="214"/>
        <end position="223"/>
    </location>
</feature>
<evidence type="ECO:0000256" key="1">
    <source>
        <dbReference type="SAM" id="MobiDB-lite"/>
    </source>
</evidence>
<name>A0A165VTA1_9AGAM</name>
<feature type="compositionally biased region" description="Polar residues" evidence="1">
    <location>
        <begin position="740"/>
        <end position="753"/>
    </location>
</feature>
<gene>
    <name evidence="2" type="ORF">NEOLEDRAFT_1166404</name>
</gene>
<dbReference type="AlphaFoldDB" id="A0A165VTA1"/>
<feature type="compositionally biased region" description="Low complexity" evidence="1">
    <location>
        <begin position="272"/>
        <end position="288"/>
    </location>
</feature>
<feature type="compositionally biased region" description="Pro residues" evidence="1">
    <location>
        <begin position="533"/>
        <end position="548"/>
    </location>
</feature>
<feature type="compositionally biased region" description="Basic and acidic residues" evidence="1">
    <location>
        <begin position="710"/>
        <end position="722"/>
    </location>
</feature>
<evidence type="ECO:0000313" key="3">
    <source>
        <dbReference type="Proteomes" id="UP000076761"/>
    </source>
</evidence>
<feature type="compositionally biased region" description="Polar residues" evidence="1">
    <location>
        <begin position="575"/>
        <end position="590"/>
    </location>
</feature>
<proteinExistence type="predicted"/>
<feature type="compositionally biased region" description="Low complexity" evidence="1">
    <location>
        <begin position="65"/>
        <end position="87"/>
    </location>
</feature>
<dbReference type="InParanoid" id="A0A165VTA1"/>
<feature type="compositionally biased region" description="Pro residues" evidence="1">
    <location>
        <begin position="289"/>
        <end position="303"/>
    </location>
</feature>
<organism evidence="2 3">
    <name type="scientific">Neolentinus lepideus HHB14362 ss-1</name>
    <dbReference type="NCBI Taxonomy" id="1314782"/>
    <lineage>
        <taxon>Eukaryota</taxon>
        <taxon>Fungi</taxon>
        <taxon>Dikarya</taxon>
        <taxon>Basidiomycota</taxon>
        <taxon>Agaricomycotina</taxon>
        <taxon>Agaricomycetes</taxon>
        <taxon>Gloeophyllales</taxon>
        <taxon>Gloeophyllaceae</taxon>
        <taxon>Neolentinus</taxon>
    </lineage>
</organism>
<feature type="compositionally biased region" description="Basic and acidic residues" evidence="1">
    <location>
        <begin position="851"/>
        <end position="867"/>
    </location>
</feature>
<feature type="compositionally biased region" description="Low complexity" evidence="1">
    <location>
        <begin position="428"/>
        <end position="438"/>
    </location>
</feature>
<accession>A0A165VTA1</accession>
<protein>
    <submittedName>
        <fullName evidence="2">Uncharacterized protein</fullName>
    </submittedName>
</protein>
<evidence type="ECO:0000313" key="2">
    <source>
        <dbReference type="EMBL" id="KZT30151.1"/>
    </source>
</evidence>
<feature type="region of interest" description="Disordered" evidence="1">
    <location>
        <begin position="850"/>
        <end position="873"/>
    </location>
</feature>
<feature type="compositionally biased region" description="Acidic residues" evidence="1">
    <location>
        <begin position="55"/>
        <end position="64"/>
    </location>
</feature>
<feature type="compositionally biased region" description="Low complexity" evidence="1">
    <location>
        <begin position="10"/>
        <end position="25"/>
    </location>
</feature>
<feature type="compositionally biased region" description="Polar residues" evidence="1">
    <location>
        <begin position="317"/>
        <end position="336"/>
    </location>
</feature>
<dbReference type="EMBL" id="KV425552">
    <property type="protein sequence ID" value="KZT30151.1"/>
    <property type="molecule type" value="Genomic_DNA"/>
</dbReference>
<keyword evidence="3" id="KW-1185">Reference proteome</keyword>
<dbReference type="OrthoDB" id="2690066at2759"/>
<reference evidence="2 3" key="1">
    <citation type="journal article" date="2016" name="Mol. Biol. Evol.">
        <title>Comparative Genomics of Early-Diverging Mushroom-Forming Fungi Provides Insights into the Origins of Lignocellulose Decay Capabilities.</title>
        <authorList>
            <person name="Nagy L.G."/>
            <person name="Riley R."/>
            <person name="Tritt A."/>
            <person name="Adam C."/>
            <person name="Daum C."/>
            <person name="Floudas D."/>
            <person name="Sun H."/>
            <person name="Yadav J.S."/>
            <person name="Pangilinan J."/>
            <person name="Larsson K.H."/>
            <person name="Matsuura K."/>
            <person name="Barry K."/>
            <person name="Labutti K."/>
            <person name="Kuo R."/>
            <person name="Ohm R.A."/>
            <person name="Bhattacharya S.S."/>
            <person name="Shirouzu T."/>
            <person name="Yoshinaga Y."/>
            <person name="Martin F.M."/>
            <person name="Grigoriev I.V."/>
            <person name="Hibbett D.S."/>
        </authorList>
    </citation>
    <scope>NUCLEOTIDE SEQUENCE [LARGE SCALE GENOMIC DNA]</scope>
    <source>
        <strain evidence="2 3">HHB14362 ss-1</strain>
    </source>
</reference>
<dbReference type="Proteomes" id="UP000076761">
    <property type="component" value="Unassembled WGS sequence"/>
</dbReference>